<sequence>PDNKATIAASKLLYNLWSDKFLHSITKKLKIGKAYFVNPKTMEAADLKNSSPDTNKSRKPA</sequence>
<accession>A0ABV0WCR4</accession>
<name>A0ABV0WCR4_9TELE</name>
<evidence type="ECO:0000313" key="2">
    <source>
        <dbReference type="Proteomes" id="UP001444071"/>
    </source>
</evidence>
<reference evidence="1 2" key="1">
    <citation type="submission" date="2021-06" db="EMBL/GenBank/DDBJ databases">
        <authorList>
            <person name="Palmer J.M."/>
        </authorList>
    </citation>
    <scope>NUCLEOTIDE SEQUENCE [LARGE SCALE GENOMIC DNA]</scope>
    <source>
        <strain evidence="1 2">XR_2019</strain>
        <tissue evidence="1">Muscle</tissue>
    </source>
</reference>
<protein>
    <submittedName>
        <fullName evidence="1">Uncharacterized protein</fullName>
    </submittedName>
</protein>
<comment type="caution">
    <text evidence="1">The sequence shown here is derived from an EMBL/GenBank/DDBJ whole genome shotgun (WGS) entry which is preliminary data.</text>
</comment>
<keyword evidence="2" id="KW-1185">Reference proteome</keyword>
<gene>
    <name evidence="1" type="ORF">XENORESO_015923</name>
</gene>
<feature type="non-terminal residue" evidence="1">
    <location>
        <position position="1"/>
    </location>
</feature>
<evidence type="ECO:0000313" key="1">
    <source>
        <dbReference type="EMBL" id="MEQ2266693.1"/>
    </source>
</evidence>
<dbReference type="Proteomes" id="UP001444071">
    <property type="component" value="Unassembled WGS sequence"/>
</dbReference>
<proteinExistence type="predicted"/>
<dbReference type="EMBL" id="JAHRIM010040560">
    <property type="protein sequence ID" value="MEQ2266693.1"/>
    <property type="molecule type" value="Genomic_DNA"/>
</dbReference>
<organism evidence="1 2">
    <name type="scientific">Xenotaenia resolanae</name>
    <dbReference type="NCBI Taxonomy" id="208358"/>
    <lineage>
        <taxon>Eukaryota</taxon>
        <taxon>Metazoa</taxon>
        <taxon>Chordata</taxon>
        <taxon>Craniata</taxon>
        <taxon>Vertebrata</taxon>
        <taxon>Euteleostomi</taxon>
        <taxon>Actinopterygii</taxon>
        <taxon>Neopterygii</taxon>
        <taxon>Teleostei</taxon>
        <taxon>Neoteleostei</taxon>
        <taxon>Acanthomorphata</taxon>
        <taxon>Ovalentaria</taxon>
        <taxon>Atherinomorphae</taxon>
        <taxon>Cyprinodontiformes</taxon>
        <taxon>Goodeidae</taxon>
        <taxon>Xenotaenia</taxon>
    </lineage>
</organism>